<feature type="domain" description="SET" evidence="2">
    <location>
        <begin position="187"/>
        <end position="373"/>
    </location>
</feature>
<evidence type="ECO:0000313" key="3">
    <source>
        <dbReference type="EMBL" id="KAK6139386.1"/>
    </source>
</evidence>
<dbReference type="InterPro" id="IPR053209">
    <property type="entry name" value="Gramillin-biosynth_MTr"/>
</dbReference>
<proteinExistence type="predicted"/>
<feature type="coiled-coil region" evidence="1">
    <location>
        <begin position="7"/>
        <end position="34"/>
    </location>
</feature>
<dbReference type="Proteomes" id="UP001318860">
    <property type="component" value="Unassembled WGS sequence"/>
</dbReference>
<dbReference type="InterPro" id="IPR001214">
    <property type="entry name" value="SET_dom"/>
</dbReference>
<dbReference type="PANTHER" id="PTHR47643">
    <property type="entry name" value="TPR DOMAIN PROTEIN (AFU_ORTHOLOGUE AFUA_5G12710)"/>
    <property type="match status" value="1"/>
</dbReference>
<keyword evidence="4" id="KW-1185">Reference proteome</keyword>
<evidence type="ECO:0000259" key="2">
    <source>
        <dbReference type="PROSITE" id="PS50280"/>
    </source>
</evidence>
<dbReference type="InterPro" id="IPR046341">
    <property type="entry name" value="SET_dom_sf"/>
</dbReference>
<dbReference type="SMART" id="SM00317">
    <property type="entry name" value="SET"/>
    <property type="match status" value="1"/>
</dbReference>
<dbReference type="SUPFAM" id="SSF82199">
    <property type="entry name" value="SET domain"/>
    <property type="match status" value="1"/>
</dbReference>
<evidence type="ECO:0000256" key="1">
    <source>
        <dbReference type="SAM" id="Coils"/>
    </source>
</evidence>
<name>A0ABR0VVQ0_REHGL</name>
<dbReference type="SUPFAM" id="SSF48452">
    <property type="entry name" value="TPR-like"/>
    <property type="match status" value="1"/>
</dbReference>
<evidence type="ECO:0000313" key="4">
    <source>
        <dbReference type="Proteomes" id="UP001318860"/>
    </source>
</evidence>
<protein>
    <recommendedName>
        <fullName evidence="2">SET domain-containing protein</fullName>
    </recommendedName>
</protein>
<dbReference type="PANTHER" id="PTHR47643:SF2">
    <property type="entry name" value="TPR DOMAIN PROTEIN (AFU_ORTHOLOGUE AFUA_5G12710)"/>
    <property type="match status" value="1"/>
</dbReference>
<comment type="caution">
    <text evidence="3">The sequence shown here is derived from an EMBL/GenBank/DDBJ whole genome shotgun (WGS) entry which is preliminary data.</text>
</comment>
<sequence>MREIKPLQDEDMEVEEEEERMQNLRSKATELLLREEYKGSIEIYTQIISLCQENIFKKNPDKAHLTKLQKTLCLAFSNRAEARARLFEFSEALKDCEEALSIEKSHFKTLLCKGKILLSMNRYKMALDCFKAANLDPQANENSDVVNGFLEKCKKFEFLSRTGAFDVSDWVLSGFRGKMPELAEFIGGVEIKKSEISGRGLFATKNVESGSLLFVTKAVAVDRAIMDQDSEENAQLVIWKNFIDKVVETATKCSGVKNLILNLSAGEDEDSLGIPEIGSFRPEADLSSVVSNEKLDMGRMLSILDVNSVLEDAISAKVLGKNAEYQGVGLWILASFINHSCDPNVRRLHIGDYVIVHAARDVKAGEELTFAYYDVLSPLNNRREMAKNWGFVCKCKRCKFEENVSYKQEMRDLEIVLGKEQVDMGSLVYRLEEGMRRWMVRGKGKGYLRASFWEAYWKVFGSEKVMRKWGRKVPSAETVVDSVVDCVGSDERILKVFLEGLKKGGIGINGGIVEMEKAMKIGRGIYGKVMKKQAMKTLLHFDGNNQELGLKG</sequence>
<dbReference type="InterPro" id="IPR011990">
    <property type="entry name" value="TPR-like_helical_dom_sf"/>
</dbReference>
<dbReference type="Gene3D" id="2.170.270.10">
    <property type="entry name" value="SET domain"/>
    <property type="match status" value="1"/>
</dbReference>
<dbReference type="PROSITE" id="PS50280">
    <property type="entry name" value="SET"/>
    <property type="match status" value="1"/>
</dbReference>
<accession>A0ABR0VVQ0</accession>
<organism evidence="3 4">
    <name type="scientific">Rehmannia glutinosa</name>
    <name type="common">Chinese foxglove</name>
    <dbReference type="NCBI Taxonomy" id="99300"/>
    <lineage>
        <taxon>Eukaryota</taxon>
        <taxon>Viridiplantae</taxon>
        <taxon>Streptophyta</taxon>
        <taxon>Embryophyta</taxon>
        <taxon>Tracheophyta</taxon>
        <taxon>Spermatophyta</taxon>
        <taxon>Magnoliopsida</taxon>
        <taxon>eudicotyledons</taxon>
        <taxon>Gunneridae</taxon>
        <taxon>Pentapetalae</taxon>
        <taxon>asterids</taxon>
        <taxon>lamiids</taxon>
        <taxon>Lamiales</taxon>
        <taxon>Orobanchaceae</taxon>
        <taxon>Rehmannieae</taxon>
        <taxon>Rehmannia</taxon>
    </lineage>
</organism>
<dbReference type="CDD" id="cd20071">
    <property type="entry name" value="SET_SMYD"/>
    <property type="match status" value="1"/>
</dbReference>
<dbReference type="SMART" id="SM00028">
    <property type="entry name" value="TPR"/>
    <property type="match status" value="3"/>
</dbReference>
<dbReference type="EMBL" id="JABTTQ020000429">
    <property type="protein sequence ID" value="KAK6139386.1"/>
    <property type="molecule type" value="Genomic_DNA"/>
</dbReference>
<keyword evidence="1" id="KW-0175">Coiled coil</keyword>
<dbReference type="Pfam" id="PF00856">
    <property type="entry name" value="SET"/>
    <property type="match status" value="1"/>
</dbReference>
<dbReference type="Gene3D" id="1.25.40.10">
    <property type="entry name" value="Tetratricopeptide repeat domain"/>
    <property type="match status" value="1"/>
</dbReference>
<reference evidence="3 4" key="1">
    <citation type="journal article" date="2021" name="Comput. Struct. Biotechnol. J.">
        <title>De novo genome assembly of the potent medicinal plant Rehmannia glutinosa using nanopore technology.</title>
        <authorList>
            <person name="Ma L."/>
            <person name="Dong C."/>
            <person name="Song C."/>
            <person name="Wang X."/>
            <person name="Zheng X."/>
            <person name="Niu Y."/>
            <person name="Chen S."/>
            <person name="Feng W."/>
        </authorList>
    </citation>
    <scope>NUCLEOTIDE SEQUENCE [LARGE SCALE GENOMIC DNA]</scope>
    <source>
        <strain evidence="3">DH-2019</strain>
    </source>
</reference>
<dbReference type="InterPro" id="IPR019734">
    <property type="entry name" value="TPR_rpt"/>
</dbReference>
<gene>
    <name evidence="3" type="ORF">DH2020_026894</name>
</gene>